<dbReference type="SUPFAM" id="SSF102588">
    <property type="entry name" value="LmbE-like"/>
    <property type="match status" value="2"/>
</dbReference>
<dbReference type="AlphaFoldDB" id="A0A075JHC7"/>
<evidence type="ECO:0008006" key="4">
    <source>
        <dbReference type="Google" id="ProtNLM"/>
    </source>
</evidence>
<feature type="region of interest" description="Disordered" evidence="1">
    <location>
        <begin position="163"/>
        <end position="195"/>
    </location>
</feature>
<evidence type="ECO:0000256" key="1">
    <source>
        <dbReference type="SAM" id="MobiDB-lite"/>
    </source>
</evidence>
<dbReference type="Proteomes" id="UP000027986">
    <property type="component" value="Chromosome"/>
</dbReference>
<keyword evidence="3" id="KW-1185">Reference proteome</keyword>
<protein>
    <recommendedName>
        <fullName evidence="4">PIG-L family deacetylase</fullName>
    </recommendedName>
</protein>
<organism evidence="2 3">
    <name type="scientific">Dermacoccus nishinomiyaensis</name>
    <dbReference type="NCBI Taxonomy" id="1274"/>
    <lineage>
        <taxon>Bacteria</taxon>
        <taxon>Bacillati</taxon>
        <taxon>Actinomycetota</taxon>
        <taxon>Actinomycetes</taxon>
        <taxon>Micrococcales</taxon>
        <taxon>Dermacoccaceae</taxon>
        <taxon>Dermacoccus</taxon>
    </lineage>
</organism>
<name>A0A075JHC7_9MICO</name>
<evidence type="ECO:0000313" key="2">
    <source>
        <dbReference type="EMBL" id="AIF41324.1"/>
    </source>
</evidence>
<dbReference type="KEGG" id="dni:HX89_10660"/>
<proteinExistence type="predicted"/>
<evidence type="ECO:0000313" key="3">
    <source>
        <dbReference type="Proteomes" id="UP000027986"/>
    </source>
</evidence>
<gene>
    <name evidence="2" type="ORF">HX89_10660</name>
</gene>
<dbReference type="HOGENOM" id="CLU_082131_0_0_11"/>
<dbReference type="EMBL" id="CP008889">
    <property type="protein sequence ID" value="AIF41324.1"/>
    <property type="molecule type" value="Genomic_DNA"/>
</dbReference>
<dbReference type="Gene3D" id="3.40.50.10320">
    <property type="entry name" value="LmbE-like"/>
    <property type="match status" value="2"/>
</dbReference>
<accession>A0A075JHC7</accession>
<reference evidence="2 3" key="1">
    <citation type="submission" date="2014-07" db="EMBL/GenBank/DDBJ databases">
        <title>Genome Sequencing of Dermacoccus nishinomiyaensis.</title>
        <authorList>
            <person name="Hong K.W."/>
            <person name="Chan K.G."/>
        </authorList>
    </citation>
    <scope>NUCLEOTIDE SEQUENCE [LARGE SCALE GENOMIC DNA]</scope>
    <source>
        <strain evidence="2 3">M25</strain>
    </source>
</reference>
<sequence>MNDSSAPDSLAALIAERDVLVLSPHMDDAMLSASSVVLDHPCEVWTVFTGAPRPPQTTSWDLSCGFSDSDATVRARRIEDDAAFAGVTASNRRLGYLEGAYASREQRRLELVDIEGALQAWMDQHPHGLVVAPVCAGRHMPPAPWTSTLERGRRLLNGLKGKRPLATASHEGVHEDLGDSTGVNPPPRDAQPAAVAGASHAVARLGAGGRRILRSGVQRVLHAEYLHRRAKAMDGGLAANPDHVVLRDLALDVAVRHPGVRIAFYEDFPYLWHARGDDEMARLRHGRGFEADRVVMPVDVFRKHERLACYVSQLPVLDTDGRLLDPNELPTEEIYWLVGASDSPSPRS</sequence>
<dbReference type="OrthoDB" id="116799at2"/>
<dbReference type="InterPro" id="IPR024078">
    <property type="entry name" value="LmbE-like_dom_sf"/>
</dbReference>
<dbReference type="GeneID" id="41842300"/>
<dbReference type="eggNOG" id="COG2120">
    <property type="taxonomic scope" value="Bacteria"/>
</dbReference>
<dbReference type="RefSeq" id="WP_051806051.1">
    <property type="nucleotide sequence ID" value="NZ_CAKZHM010000109.1"/>
</dbReference>